<dbReference type="Proteomes" id="UP000024284">
    <property type="component" value="Unassembled WGS sequence"/>
</dbReference>
<dbReference type="InterPro" id="IPR020904">
    <property type="entry name" value="Sc_DH/Rdtase_CS"/>
</dbReference>
<comment type="similarity">
    <text evidence="1 5">Belongs to the short-chain dehydrogenases/reductases (SDR) family.</text>
</comment>
<accession>A0A086P6D2</accession>
<dbReference type="Pfam" id="PF00106">
    <property type="entry name" value="adh_short"/>
    <property type="match status" value="1"/>
</dbReference>
<keyword evidence="7" id="KW-1185">Reference proteome</keyword>
<dbReference type="STRING" id="76947.GCA_002080435_03232"/>
<dbReference type="PRINTS" id="PR00081">
    <property type="entry name" value="GDHRDH"/>
</dbReference>
<dbReference type="GO" id="GO:0032787">
    <property type="term" value="P:monocarboxylic acid metabolic process"/>
    <property type="evidence" value="ECO:0007669"/>
    <property type="project" value="UniProtKB-ARBA"/>
</dbReference>
<dbReference type="OrthoDB" id="9789398at2"/>
<dbReference type="InterPro" id="IPR006311">
    <property type="entry name" value="TAT_signal"/>
</dbReference>
<dbReference type="InterPro" id="IPR023985">
    <property type="entry name" value="SDR_subfam_1"/>
</dbReference>
<comment type="caution">
    <text evidence="6">The sequence shown here is derived from an EMBL/GenBank/DDBJ whole genome shotgun (WGS) entry which is preliminary data.</text>
</comment>
<dbReference type="PROSITE" id="PS00061">
    <property type="entry name" value="ADH_SHORT"/>
    <property type="match status" value="1"/>
</dbReference>
<comment type="catalytic activity">
    <reaction evidence="4">
        <text>2,5-dichlorocyclohexa-2,5-dien-1,4-diol + NAD(+) = 2,5-dichlorohydroquinone + NADH + H(+)</text>
        <dbReference type="Rhea" id="RHEA:15741"/>
        <dbReference type="ChEBI" id="CHEBI:15378"/>
        <dbReference type="ChEBI" id="CHEBI:27545"/>
        <dbReference type="ChEBI" id="CHEBI:28975"/>
        <dbReference type="ChEBI" id="CHEBI:57540"/>
        <dbReference type="ChEBI" id="CHEBI:57945"/>
    </reaction>
</comment>
<evidence type="ECO:0000313" key="7">
    <source>
        <dbReference type="Proteomes" id="UP000024284"/>
    </source>
</evidence>
<keyword evidence="3" id="KW-0520">NAD</keyword>
<reference evidence="6" key="1">
    <citation type="submission" date="2014-08" db="EMBL/GenBank/DDBJ databases">
        <title>Draft genome sequences of Sphingobium herbicidovorans.</title>
        <authorList>
            <person name="Gan H.M."/>
            <person name="Gan H.Y."/>
            <person name="Savka M.A."/>
        </authorList>
    </citation>
    <scope>NUCLEOTIDE SEQUENCE [LARGE SCALE GENOMIC DNA]</scope>
    <source>
        <strain evidence="6">NBRC 16415</strain>
    </source>
</reference>
<dbReference type="InterPro" id="IPR002347">
    <property type="entry name" value="SDR_fam"/>
</dbReference>
<dbReference type="SUPFAM" id="SSF51735">
    <property type="entry name" value="NAD(P)-binding Rossmann-fold domains"/>
    <property type="match status" value="1"/>
</dbReference>
<gene>
    <name evidence="6" type="ORF">BV98_003350</name>
</gene>
<dbReference type="PRINTS" id="PR00080">
    <property type="entry name" value="SDRFAMILY"/>
</dbReference>
<dbReference type="PROSITE" id="PS51318">
    <property type="entry name" value="TAT"/>
    <property type="match status" value="1"/>
</dbReference>
<dbReference type="PATRIC" id="fig|1219045.3.peg.3405"/>
<evidence type="ECO:0000256" key="1">
    <source>
        <dbReference type="ARBA" id="ARBA00006484"/>
    </source>
</evidence>
<dbReference type="AlphaFoldDB" id="A0A086P6D2"/>
<dbReference type="PANTHER" id="PTHR42879">
    <property type="entry name" value="3-OXOACYL-(ACYL-CARRIER-PROTEIN) REDUCTASE"/>
    <property type="match status" value="1"/>
</dbReference>
<dbReference type="NCBIfam" id="TIGR03971">
    <property type="entry name" value="SDR_subfam_1"/>
    <property type="match status" value="1"/>
</dbReference>
<dbReference type="GO" id="GO:0016491">
    <property type="term" value="F:oxidoreductase activity"/>
    <property type="evidence" value="ECO:0007669"/>
    <property type="project" value="UniProtKB-KW"/>
</dbReference>
<sequence>MEQDDPTISRRHFFASAGAIAAATATAGTAEAAALAQSGKRFAGKVAWITGGARGQGRSHAQRLAAEGADIILSDSLTSLPTIDYPMARQSDLDETAAMVRAAGGRVLALKSDVRDPAAAAEVARKGMETFGKIDLLVANAGVYGTASMTSMDDALFDDIIRTNLYGVFHSIRAVLPGMVERRSGRIVAIASLAARTGQMNSAAYCASKWGVIGMVKATALDVARSGVTVNCVCPTAVNTPLLNNPVAWKRALPGDTEPTQAKFEAKMRANPFAPQAVPWVEPSDVSDSVLFLLSDEARHITGSAIDVAAGSMAGNVA</sequence>
<dbReference type="RefSeq" id="WP_081570508.1">
    <property type="nucleotide sequence ID" value="NZ_BCZD01000011.1"/>
</dbReference>
<proteinExistence type="inferred from homology"/>
<protein>
    <submittedName>
        <fullName evidence="6">Short-chain dehydrogenase/reductase SDR</fullName>
    </submittedName>
</protein>
<evidence type="ECO:0000256" key="3">
    <source>
        <dbReference type="ARBA" id="ARBA00023027"/>
    </source>
</evidence>
<dbReference type="EMBL" id="JFZA02000045">
    <property type="protein sequence ID" value="KFG88950.1"/>
    <property type="molecule type" value="Genomic_DNA"/>
</dbReference>
<name>A0A086P6D2_SPHHM</name>
<evidence type="ECO:0000256" key="2">
    <source>
        <dbReference type="ARBA" id="ARBA00023002"/>
    </source>
</evidence>
<evidence type="ECO:0000313" key="6">
    <source>
        <dbReference type="EMBL" id="KFG88950.1"/>
    </source>
</evidence>
<keyword evidence="2" id="KW-0560">Oxidoreductase</keyword>
<dbReference type="InterPro" id="IPR036291">
    <property type="entry name" value="NAD(P)-bd_dom_sf"/>
</dbReference>
<dbReference type="FunFam" id="3.40.50.720:FF:000084">
    <property type="entry name" value="Short-chain dehydrogenase reductase"/>
    <property type="match status" value="1"/>
</dbReference>
<organism evidence="6 7">
    <name type="scientific">Sphingobium herbicidovorans (strain ATCC 700291 / DSM 11019 / CCUG 56400 / KCTC 2939 / LMG 18315 / NBRC 16415 / MH)</name>
    <name type="common">Sphingomonas herbicidovorans</name>
    <dbReference type="NCBI Taxonomy" id="1219045"/>
    <lineage>
        <taxon>Bacteria</taxon>
        <taxon>Pseudomonadati</taxon>
        <taxon>Pseudomonadota</taxon>
        <taxon>Alphaproteobacteria</taxon>
        <taxon>Sphingomonadales</taxon>
        <taxon>Sphingomonadaceae</taxon>
        <taxon>Sphingobium</taxon>
    </lineage>
</organism>
<evidence type="ECO:0000256" key="4">
    <source>
        <dbReference type="ARBA" id="ARBA00051383"/>
    </source>
</evidence>
<dbReference type="CDD" id="cd05233">
    <property type="entry name" value="SDR_c"/>
    <property type="match status" value="1"/>
</dbReference>
<dbReference type="PANTHER" id="PTHR42879:SF2">
    <property type="entry name" value="3-OXOACYL-[ACYL-CARRIER-PROTEIN] REDUCTASE FABG"/>
    <property type="match status" value="1"/>
</dbReference>
<dbReference type="Gene3D" id="3.40.50.720">
    <property type="entry name" value="NAD(P)-binding Rossmann-like Domain"/>
    <property type="match status" value="1"/>
</dbReference>
<evidence type="ECO:0000256" key="5">
    <source>
        <dbReference type="RuleBase" id="RU000363"/>
    </source>
</evidence>
<dbReference type="InterPro" id="IPR050259">
    <property type="entry name" value="SDR"/>
</dbReference>
<dbReference type="eggNOG" id="COG1028">
    <property type="taxonomic scope" value="Bacteria"/>
</dbReference>